<dbReference type="EMBL" id="JADGJQ010000010">
    <property type="protein sequence ID" value="KAJ3182018.1"/>
    <property type="molecule type" value="Genomic_DNA"/>
</dbReference>
<dbReference type="AlphaFoldDB" id="A0AAD5TNJ6"/>
<keyword evidence="1" id="KW-0732">Signal</keyword>
<accession>A0AAD5TNJ6</accession>
<organism evidence="2 3">
    <name type="scientific">Geranomyces variabilis</name>
    <dbReference type="NCBI Taxonomy" id="109894"/>
    <lineage>
        <taxon>Eukaryota</taxon>
        <taxon>Fungi</taxon>
        <taxon>Fungi incertae sedis</taxon>
        <taxon>Chytridiomycota</taxon>
        <taxon>Chytridiomycota incertae sedis</taxon>
        <taxon>Chytridiomycetes</taxon>
        <taxon>Spizellomycetales</taxon>
        <taxon>Powellomycetaceae</taxon>
        <taxon>Geranomyces</taxon>
    </lineage>
</organism>
<protein>
    <submittedName>
        <fullName evidence="2">Uncharacterized protein</fullName>
    </submittedName>
</protein>
<sequence length="140" mass="15034">MLAISLIKSIAAGILLLASPALGFSVTFFQDPNFQTDLGEVVAGAFNRCYDIASCPYQDNSQSIQIDVGGADVTTCFYQNNDCTGFAKCWHHDQPSPSDLNIDGLAKTISGFAFVHPCDNCGDTSLFNGNGQPEQFHIDC</sequence>
<feature type="chain" id="PRO_5041911442" evidence="1">
    <location>
        <begin position="24"/>
        <end position="140"/>
    </location>
</feature>
<dbReference type="Gene3D" id="2.60.20.10">
    <property type="entry name" value="Crystallins"/>
    <property type="match status" value="1"/>
</dbReference>
<evidence type="ECO:0000313" key="2">
    <source>
        <dbReference type="EMBL" id="KAJ3182018.1"/>
    </source>
</evidence>
<comment type="caution">
    <text evidence="2">The sequence shown here is derived from an EMBL/GenBank/DDBJ whole genome shotgun (WGS) entry which is preliminary data.</text>
</comment>
<reference evidence="2" key="1">
    <citation type="submission" date="2020-05" db="EMBL/GenBank/DDBJ databases">
        <title>Phylogenomic resolution of chytrid fungi.</title>
        <authorList>
            <person name="Stajich J.E."/>
            <person name="Amses K."/>
            <person name="Simmons R."/>
            <person name="Seto K."/>
            <person name="Myers J."/>
            <person name="Bonds A."/>
            <person name="Quandt C.A."/>
            <person name="Barry K."/>
            <person name="Liu P."/>
            <person name="Grigoriev I."/>
            <person name="Longcore J.E."/>
            <person name="James T.Y."/>
        </authorList>
    </citation>
    <scope>NUCLEOTIDE SEQUENCE</scope>
    <source>
        <strain evidence="2">JEL0379</strain>
    </source>
</reference>
<evidence type="ECO:0000313" key="3">
    <source>
        <dbReference type="Proteomes" id="UP001212152"/>
    </source>
</evidence>
<gene>
    <name evidence="2" type="ORF">HDU87_000358</name>
</gene>
<proteinExistence type="predicted"/>
<evidence type="ECO:0000256" key="1">
    <source>
        <dbReference type="SAM" id="SignalP"/>
    </source>
</evidence>
<dbReference type="Proteomes" id="UP001212152">
    <property type="component" value="Unassembled WGS sequence"/>
</dbReference>
<feature type="signal peptide" evidence="1">
    <location>
        <begin position="1"/>
        <end position="23"/>
    </location>
</feature>
<name>A0AAD5TNJ6_9FUNG</name>
<keyword evidence="3" id="KW-1185">Reference proteome</keyword>